<protein>
    <recommendedName>
        <fullName evidence="4">DUF834 domain-containing protein</fullName>
    </recommendedName>
</protein>
<proteinExistence type="predicted"/>
<reference evidence="2" key="2">
    <citation type="submission" date="2015-03" db="UniProtKB">
        <authorList>
            <consortium name="EnsemblPlants"/>
        </authorList>
    </citation>
    <scope>IDENTIFICATION</scope>
</reference>
<feature type="region of interest" description="Disordered" evidence="1">
    <location>
        <begin position="1"/>
        <end position="29"/>
    </location>
</feature>
<evidence type="ECO:0000313" key="2">
    <source>
        <dbReference type="EnsemblPlants" id="OBART12G06140.1"/>
    </source>
</evidence>
<dbReference type="Proteomes" id="UP000026960">
    <property type="component" value="Chromosome 12"/>
</dbReference>
<evidence type="ECO:0008006" key="4">
    <source>
        <dbReference type="Google" id="ProtNLM"/>
    </source>
</evidence>
<organism evidence="2">
    <name type="scientific">Oryza barthii</name>
    <dbReference type="NCBI Taxonomy" id="65489"/>
    <lineage>
        <taxon>Eukaryota</taxon>
        <taxon>Viridiplantae</taxon>
        <taxon>Streptophyta</taxon>
        <taxon>Embryophyta</taxon>
        <taxon>Tracheophyta</taxon>
        <taxon>Spermatophyta</taxon>
        <taxon>Magnoliopsida</taxon>
        <taxon>Liliopsida</taxon>
        <taxon>Poales</taxon>
        <taxon>Poaceae</taxon>
        <taxon>BOP clade</taxon>
        <taxon>Oryzoideae</taxon>
        <taxon>Oryzeae</taxon>
        <taxon>Oryzinae</taxon>
        <taxon>Oryza</taxon>
    </lineage>
</organism>
<sequence length="74" mass="7315">MAGSPAREEEGVSAAVGGNHAVTEERPAPVSTAVAAARLYDGSSEAALGGSGAAVIEGTGECGEKRKKREEDTG</sequence>
<dbReference type="Gramene" id="OBART12G06140.1">
    <property type="protein sequence ID" value="OBART12G06140.1"/>
    <property type="gene ID" value="OBART12G06140"/>
</dbReference>
<keyword evidence="3" id="KW-1185">Reference proteome</keyword>
<feature type="region of interest" description="Disordered" evidence="1">
    <location>
        <begin position="46"/>
        <end position="74"/>
    </location>
</feature>
<feature type="compositionally biased region" description="Low complexity" evidence="1">
    <location>
        <begin position="46"/>
        <end position="59"/>
    </location>
</feature>
<dbReference type="AlphaFoldDB" id="A0A0D3HSJ9"/>
<reference evidence="2" key="1">
    <citation type="journal article" date="2009" name="Rice">
        <title>De Novo Next Generation Sequencing of Plant Genomes.</title>
        <authorList>
            <person name="Rounsley S."/>
            <person name="Marri P.R."/>
            <person name="Yu Y."/>
            <person name="He R."/>
            <person name="Sisneros N."/>
            <person name="Goicoechea J.L."/>
            <person name="Lee S.J."/>
            <person name="Angelova A."/>
            <person name="Kudrna D."/>
            <person name="Luo M."/>
            <person name="Affourtit J."/>
            <person name="Desany B."/>
            <person name="Knight J."/>
            <person name="Niazi F."/>
            <person name="Egholm M."/>
            <person name="Wing R.A."/>
        </authorList>
    </citation>
    <scope>NUCLEOTIDE SEQUENCE [LARGE SCALE GENOMIC DNA]</scope>
    <source>
        <strain evidence="2">cv. IRGC 105608</strain>
    </source>
</reference>
<evidence type="ECO:0000313" key="3">
    <source>
        <dbReference type="Proteomes" id="UP000026960"/>
    </source>
</evidence>
<feature type="compositionally biased region" description="Basic and acidic residues" evidence="1">
    <location>
        <begin position="1"/>
        <end position="10"/>
    </location>
</feature>
<dbReference type="HOGENOM" id="CLU_2691621_0_0_1"/>
<dbReference type="PaxDb" id="65489-OBART12G06140.1"/>
<name>A0A0D3HSJ9_9ORYZ</name>
<evidence type="ECO:0000256" key="1">
    <source>
        <dbReference type="SAM" id="MobiDB-lite"/>
    </source>
</evidence>
<accession>A0A0D3HSJ9</accession>
<dbReference type="EnsemblPlants" id="OBART12G06140.1">
    <property type="protein sequence ID" value="OBART12G06140.1"/>
    <property type="gene ID" value="OBART12G06140"/>
</dbReference>